<proteinExistence type="predicted"/>
<dbReference type="Proteomes" id="UP001187192">
    <property type="component" value="Unassembled WGS sequence"/>
</dbReference>
<gene>
    <name evidence="2" type="ORF">TIFTF001_037359</name>
</gene>
<evidence type="ECO:0000256" key="1">
    <source>
        <dbReference type="SAM" id="MobiDB-lite"/>
    </source>
</evidence>
<evidence type="ECO:0000313" key="2">
    <source>
        <dbReference type="EMBL" id="GMN68305.1"/>
    </source>
</evidence>
<reference evidence="2" key="1">
    <citation type="submission" date="2023-07" db="EMBL/GenBank/DDBJ databases">
        <title>draft genome sequence of fig (Ficus carica).</title>
        <authorList>
            <person name="Takahashi T."/>
            <person name="Nishimura K."/>
        </authorList>
    </citation>
    <scope>NUCLEOTIDE SEQUENCE</scope>
</reference>
<accession>A0AA88E8L6</accession>
<feature type="region of interest" description="Disordered" evidence="1">
    <location>
        <begin position="1"/>
        <end position="27"/>
    </location>
</feature>
<dbReference type="Gramene" id="FCD_00019190-RA">
    <property type="protein sequence ID" value="FCD_00019190-RA:cds"/>
    <property type="gene ID" value="FCD_00019190"/>
</dbReference>
<organism evidence="2 3">
    <name type="scientific">Ficus carica</name>
    <name type="common">Common fig</name>
    <dbReference type="NCBI Taxonomy" id="3494"/>
    <lineage>
        <taxon>Eukaryota</taxon>
        <taxon>Viridiplantae</taxon>
        <taxon>Streptophyta</taxon>
        <taxon>Embryophyta</taxon>
        <taxon>Tracheophyta</taxon>
        <taxon>Spermatophyta</taxon>
        <taxon>Magnoliopsida</taxon>
        <taxon>eudicotyledons</taxon>
        <taxon>Gunneridae</taxon>
        <taxon>Pentapetalae</taxon>
        <taxon>rosids</taxon>
        <taxon>fabids</taxon>
        <taxon>Rosales</taxon>
        <taxon>Moraceae</taxon>
        <taxon>Ficeae</taxon>
        <taxon>Ficus</taxon>
    </lineage>
</organism>
<name>A0AA88E8L6_FICCA</name>
<dbReference type="AlphaFoldDB" id="A0AA88E8L6"/>
<comment type="caution">
    <text evidence="2">The sequence shown here is derived from an EMBL/GenBank/DDBJ whole genome shotgun (WGS) entry which is preliminary data.</text>
</comment>
<sequence length="75" mass="8557">MRPQLTNKSPPTPGCRDQSSRVVTTSPQRSCCCHHWNHEKEITSKRRWCGVAEDEDREALGATVGNDSPPWPRKR</sequence>
<dbReference type="EMBL" id="BTGU01000590">
    <property type="protein sequence ID" value="GMN68305.1"/>
    <property type="molecule type" value="Genomic_DNA"/>
</dbReference>
<protein>
    <submittedName>
        <fullName evidence="2">Uncharacterized protein</fullName>
    </submittedName>
</protein>
<keyword evidence="3" id="KW-1185">Reference proteome</keyword>
<evidence type="ECO:0000313" key="3">
    <source>
        <dbReference type="Proteomes" id="UP001187192"/>
    </source>
</evidence>